<organism evidence="2">
    <name type="scientific">uncultured marine thaumarchaeote SAT1000_10_G09</name>
    <dbReference type="NCBI Taxonomy" id="1456375"/>
    <lineage>
        <taxon>Archaea</taxon>
        <taxon>Nitrososphaerota</taxon>
        <taxon>environmental samples</taxon>
    </lineage>
</organism>
<evidence type="ECO:0000313" key="2">
    <source>
        <dbReference type="EMBL" id="AIF22815.1"/>
    </source>
</evidence>
<proteinExistence type="predicted"/>
<name>A0A075I4K9_9ARCH</name>
<evidence type="ECO:0000259" key="1">
    <source>
        <dbReference type="Pfam" id="PF22641"/>
    </source>
</evidence>
<accession>A0A075I4K9</accession>
<feature type="domain" description="TiaS-like TCKD" evidence="1">
    <location>
        <begin position="9"/>
        <end position="42"/>
    </location>
</feature>
<sequence>MNKESVLNIGFDDTDSPTGMCTTFLAYKIVDLLQKQKRNSLIFQN</sequence>
<dbReference type="AlphaFoldDB" id="A0A075I4K9"/>
<dbReference type="Gene3D" id="3.30.70.2200">
    <property type="match status" value="1"/>
</dbReference>
<protein>
    <recommendedName>
        <fullName evidence="1">TiaS-like TCKD domain-containing protein</fullName>
    </recommendedName>
</protein>
<dbReference type="EMBL" id="KF901217">
    <property type="protein sequence ID" value="AIF22815.1"/>
    <property type="molecule type" value="Genomic_DNA"/>
</dbReference>
<reference evidence="2" key="1">
    <citation type="journal article" date="2014" name="Genome Biol. Evol.">
        <title>Pangenome evidence for extensive interdomain horizontal transfer affecting lineage core and shell genes in uncultured planktonic thaumarchaeota and euryarchaeota.</title>
        <authorList>
            <person name="Deschamps P."/>
            <person name="Zivanovic Y."/>
            <person name="Moreira D."/>
            <person name="Rodriguez-Valera F."/>
            <person name="Lopez-Garcia P."/>
        </authorList>
    </citation>
    <scope>NUCLEOTIDE SEQUENCE</scope>
</reference>
<dbReference type="InterPro" id="IPR053870">
    <property type="entry name" value="TiaS-like_TCKD"/>
</dbReference>
<dbReference type="Pfam" id="PF22641">
    <property type="entry name" value="TiaS_TCKD"/>
    <property type="match status" value="1"/>
</dbReference>